<dbReference type="RefSeq" id="XP_018069915.1">
    <property type="nucleotide sequence ID" value="XM_018222710.1"/>
</dbReference>
<dbReference type="AlphaFoldDB" id="A0A194X5V4"/>
<dbReference type="KEGG" id="psco:LY89DRAFT_783691"/>
<dbReference type="OrthoDB" id="2922289at2759"/>
<reference evidence="1 2" key="1">
    <citation type="submission" date="2015-10" db="EMBL/GenBank/DDBJ databases">
        <title>Full genome of DAOMC 229536 Phialocephala scopiformis, a fungal endophyte of spruce producing the potent anti-insectan compound rugulosin.</title>
        <authorList>
            <consortium name="DOE Joint Genome Institute"/>
            <person name="Walker A.K."/>
            <person name="Frasz S.L."/>
            <person name="Seifert K.A."/>
            <person name="Miller J.D."/>
            <person name="Mondo S.J."/>
            <person name="Labutti K."/>
            <person name="Lipzen A."/>
            <person name="Dockter R."/>
            <person name="Kennedy M."/>
            <person name="Grigoriev I.V."/>
            <person name="Spatafora J.W."/>
        </authorList>
    </citation>
    <scope>NUCLEOTIDE SEQUENCE [LARGE SCALE GENOMIC DNA]</scope>
    <source>
        <strain evidence="1 2">CBS 120377</strain>
    </source>
</reference>
<sequence>MEKKSGEKRKALLLEADPTMYPHQCDIRFTEEFVNTPEQRRSLQSGVWDQNDPDLTQGRARRPYRNICLLPYLNIESLKNDPARLLNIIYNRVKYSPKQWWGFDNYLLDKQWKIGSLSTPYNRSGLVTYGSRYGDLVPWQERSAHAHDIIGFPRGILVLEAQMKLSETLKAIVEKLVEGVEAANDTGTFSQALETGLKKVSDQSSCVEFA</sequence>
<proteinExistence type="predicted"/>
<dbReference type="GeneID" id="28832436"/>
<gene>
    <name evidence="1" type="ORF">LY89DRAFT_783691</name>
</gene>
<evidence type="ECO:0000313" key="1">
    <source>
        <dbReference type="EMBL" id="KUJ15560.1"/>
    </source>
</evidence>
<dbReference type="EMBL" id="KQ947418">
    <property type="protein sequence ID" value="KUJ15560.1"/>
    <property type="molecule type" value="Genomic_DNA"/>
</dbReference>
<evidence type="ECO:0000313" key="2">
    <source>
        <dbReference type="Proteomes" id="UP000070700"/>
    </source>
</evidence>
<dbReference type="Proteomes" id="UP000070700">
    <property type="component" value="Unassembled WGS sequence"/>
</dbReference>
<name>A0A194X5V4_MOLSC</name>
<accession>A0A194X5V4</accession>
<organism evidence="1 2">
    <name type="scientific">Mollisia scopiformis</name>
    <name type="common">Conifer needle endophyte fungus</name>
    <name type="synonym">Phialocephala scopiformis</name>
    <dbReference type="NCBI Taxonomy" id="149040"/>
    <lineage>
        <taxon>Eukaryota</taxon>
        <taxon>Fungi</taxon>
        <taxon>Dikarya</taxon>
        <taxon>Ascomycota</taxon>
        <taxon>Pezizomycotina</taxon>
        <taxon>Leotiomycetes</taxon>
        <taxon>Helotiales</taxon>
        <taxon>Mollisiaceae</taxon>
        <taxon>Mollisia</taxon>
    </lineage>
</organism>
<protein>
    <submittedName>
        <fullName evidence="1">Uncharacterized protein</fullName>
    </submittedName>
</protein>
<dbReference type="InParanoid" id="A0A194X5V4"/>
<keyword evidence="2" id="KW-1185">Reference proteome</keyword>